<feature type="domain" description="Peptidase S8/S53" evidence="11">
    <location>
        <begin position="150"/>
        <end position="601"/>
    </location>
</feature>
<dbReference type="InterPro" id="IPR023827">
    <property type="entry name" value="Peptidase_S8_Asp-AS"/>
</dbReference>
<evidence type="ECO:0000256" key="7">
    <source>
        <dbReference type="ARBA" id="ARBA00023180"/>
    </source>
</evidence>
<evidence type="ECO:0000259" key="12">
    <source>
        <dbReference type="Pfam" id="PF02225"/>
    </source>
</evidence>
<keyword evidence="6 9" id="KW-0720">Serine protease</keyword>
<comment type="similarity">
    <text evidence="2 9 10">Belongs to the peptidase S8 family.</text>
</comment>
<evidence type="ECO:0000256" key="1">
    <source>
        <dbReference type="ARBA" id="ARBA00004613"/>
    </source>
</evidence>
<dbReference type="PROSITE" id="PS51892">
    <property type="entry name" value="SUBTILASE"/>
    <property type="match status" value="1"/>
</dbReference>
<feature type="domain" description="Subtilisin-like protease fibronectin type-III" evidence="14">
    <location>
        <begin position="673"/>
        <end position="774"/>
    </location>
</feature>
<evidence type="ECO:0000256" key="3">
    <source>
        <dbReference type="ARBA" id="ARBA00022670"/>
    </source>
</evidence>
<evidence type="ECO:0000259" key="13">
    <source>
        <dbReference type="Pfam" id="PF05922"/>
    </source>
</evidence>
<dbReference type="InterPro" id="IPR015500">
    <property type="entry name" value="Peptidase_S8_subtilisin-rel"/>
</dbReference>
<evidence type="ECO:0000256" key="5">
    <source>
        <dbReference type="ARBA" id="ARBA00022801"/>
    </source>
</evidence>
<dbReference type="GO" id="GO:0005576">
    <property type="term" value="C:extracellular region"/>
    <property type="evidence" value="ECO:0007669"/>
    <property type="project" value="UniProtKB-SubCell"/>
</dbReference>
<evidence type="ECO:0000256" key="8">
    <source>
        <dbReference type="PIRSR" id="PIRSR615500-1"/>
    </source>
</evidence>
<dbReference type="RefSeq" id="XP_031389870.1">
    <property type="nucleotide sequence ID" value="XM_031534010.1"/>
</dbReference>
<reference evidence="15" key="1">
    <citation type="journal article" date="2020" name="Plant Biotechnol. J.">
        <title>The pomegranate (Punica granatum L.) draft genome dissects genetic divergence between soft- and hard-seeded cultivars.</title>
        <authorList>
            <person name="Luo X."/>
            <person name="Li H."/>
            <person name="Wu Z."/>
            <person name="Yao W."/>
            <person name="Zhao P."/>
            <person name="Cao D."/>
            <person name="Yu H."/>
            <person name="Li K."/>
            <person name="Poudel K."/>
            <person name="Zhao D."/>
            <person name="Zhang F."/>
            <person name="Xia X."/>
            <person name="Chen L."/>
            <person name="Wang Q."/>
            <person name="Jing D."/>
            <person name="Cao S."/>
        </authorList>
    </citation>
    <scope>NUCLEOTIDE SEQUENCE [LARGE SCALE GENOMIC DNA]</scope>
    <source>
        <strain evidence="15">cv. Tunisia</strain>
    </source>
</reference>
<dbReference type="InterPro" id="IPR000209">
    <property type="entry name" value="Peptidase_S8/S53_dom"/>
</dbReference>
<dbReference type="PROSITE" id="PS00136">
    <property type="entry name" value="SUBTILASE_ASP"/>
    <property type="match status" value="1"/>
</dbReference>
<comment type="subcellular location">
    <subcellularLocation>
        <location evidence="1">Secreted</location>
    </subcellularLocation>
</comment>
<keyword evidence="7" id="KW-0325">Glycoprotein</keyword>
<dbReference type="GeneID" id="116202450"/>
<dbReference type="Gene3D" id="3.30.70.80">
    <property type="entry name" value="Peptidase S8 propeptide/proteinase inhibitor I9"/>
    <property type="match status" value="1"/>
</dbReference>
<gene>
    <name evidence="16" type="primary">LOC116202450</name>
</gene>
<feature type="active site" description="Charge relay system" evidence="8 9">
    <location>
        <position position="557"/>
    </location>
</feature>
<dbReference type="InterPro" id="IPR010259">
    <property type="entry name" value="S8pro/Inhibitor_I9"/>
</dbReference>
<evidence type="ECO:0000256" key="4">
    <source>
        <dbReference type="ARBA" id="ARBA00022729"/>
    </source>
</evidence>
<dbReference type="InterPro" id="IPR036852">
    <property type="entry name" value="Peptidase_S8/S53_dom_sf"/>
</dbReference>
<keyword evidence="3 9" id="KW-0645">Protease</keyword>
<feature type="active site" description="Charge relay system" evidence="8 9">
    <location>
        <position position="231"/>
    </location>
</feature>
<name>A0A6P8D0I1_PUNGR</name>
<dbReference type="Gene3D" id="2.60.40.2310">
    <property type="match status" value="1"/>
</dbReference>
<dbReference type="AlphaFoldDB" id="A0A6P8D0I1"/>
<dbReference type="CDD" id="cd04852">
    <property type="entry name" value="Peptidases_S8_3"/>
    <property type="match status" value="1"/>
</dbReference>
<evidence type="ECO:0000256" key="9">
    <source>
        <dbReference type="PROSITE-ProRule" id="PRU01240"/>
    </source>
</evidence>
<dbReference type="Pfam" id="PF17766">
    <property type="entry name" value="fn3_6"/>
    <property type="match status" value="1"/>
</dbReference>
<dbReference type="Gene3D" id="3.40.50.200">
    <property type="entry name" value="Peptidase S8/S53 domain"/>
    <property type="match status" value="1"/>
</dbReference>
<keyword evidence="5 9" id="KW-0378">Hydrolase</keyword>
<feature type="domain" description="Inhibitor I9" evidence="13">
    <location>
        <begin position="42"/>
        <end position="123"/>
    </location>
</feature>
<dbReference type="InterPro" id="IPR041469">
    <property type="entry name" value="Subtilisin-like_FN3"/>
</dbReference>
<dbReference type="PANTHER" id="PTHR10795">
    <property type="entry name" value="PROPROTEIN CONVERTASE SUBTILISIN/KEXIN"/>
    <property type="match status" value="1"/>
</dbReference>
<dbReference type="PROSITE" id="PS00138">
    <property type="entry name" value="SUBTILASE_SER"/>
    <property type="match status" value="1"/>
</dbReference>
<evidence type="ECO:0000256" key="10">
    <source>
        <dbReference type="RuleBase" id="RU003355"/>
    </source>
</evidence>
<evidence type="ECO:0000259" key="11">
    <source>
        <dbReference type="Pfam" id="PF00082"/>
    </source>
</evidence>
<feature type="domain" description="PA" evidence="12">
    <location>
        <begin position="386"/>
        <end position="471"/>
    </location>
</feature>
<dbReference type="InterPro" id="IPR045051">
    <property type="entry name" value="SBT"/>
</dbReference>
<dbReference type="InterPro" id="IPR037045">
    <property type="entry name" value="S8pro/Inhibitor_I9_sf"/>
</dbReference>
<feature type="active site" description="Charge relay system" evidence="8 9">
    <location>
        <position position="158"/>
    </location>
</feature>
<dbReference type="GO" id="GO:0006508">
    <property type="term" value="P:proteolysis"/>
    <property type="evidence" value="ECO:0007669"/>
    <property type="project" value="UniProtKB-KW"/>
</dbReference>
<reference evidence="16" key="2">
    <citation type="submission" date="2025-08" db="UniProtKB">
        <authorList>
            <consortium name="RefSeq"/>
        </authorList>
    </citation>
    <scope>IDENTIFICATION</scope>
    <source>
        <tissue evidence="16">Leaf</tissue>
    </source>
</reference>
<proteinExistence type="inferred from homology"/>
<dbReference type="FunFam" id="3.50.30.30:FF:000005">
    <property type="entry name" value="subtilisin-like protease SBT1.5"/>
    <property type="match status" value="1"/>
</dbReference>
<keyword evidence="4" id="KW-0732">Signal</keyword>
<dbReference type="PRINTS" id="PR00723">
    <property type="entry name" value="SUBTILISIN"/>
</dbReference>
<evidence type="ECO:0000313" key="15">
    <source>
        <dbReference type="Proteomes" id="UP000515151"/>
    </source>
</evidence>
<organism evidence="15 16">
    <name type="scientific">Punica granatum</name>
    <name type="common">Pomegranate</name>
    <dbReference type="NCBI Taxonomy" id="22663"/>
    <lineage>
        <taxon>Eukaryota</taxon>
        <taxon>Viridiplantae</taxon>
        <taxon>Streptophyta</taxon>
        <taxon>Embryophyta</taxon>
        <taxon>Tracheophyta</taxon>
        <taxon>Spermatophyta</taxon>
        <taxon>Magnoliopsida</taxon>
        <taxon>eudicotyledons</taxon>
        <taxon>Gunneridae</taxon>
        <taxon>Pentapetalae</taxon>
        <taxon>rosids</taxon>
        <taxon>malvids</taxon>
        <taxon>Myrtales</taxon>
        <taxon>Lythraceae</taxon>
        <taxon>Punica</taxon>
    </lineage>
</organism>
<dbReference type="InterPro" id="IPR003137">
    <property type="entry name" value="PA_domain"/>
</dbReference>
<sequence>MNYMGSVEGNKQAKSVTMADRALFLLLVGFLVNLPVSADQQTYIVHIEKAKTRSDRWHEAIIDSISELSSPEEAAAAQGTTQPELLYVYETALSGFAAKLSSKQLDSLSKINGFISATTDELLILHTTHSPKFLGLKVGEGLWSASSLASDVIIGVLDTGIWPEHVTFQDSGMQPVPSRWKGECEGGVNFSARNCNKKLIGARSFFKGYEAAAGRINETVDFRSARDGQGHGTHTASTAAGNFVKKASLFDFAKGSAVGMRYSSRLAAYKVCWQFGCASSDILAAIDQAVVDGVDVLSLSLGGLSKPFYADNIAIASFGATRNGVFVSCSAGNLGPSPSTVTNTAPWIMTVGASYMDRSFPTKVKLGDGQSFEGSSLYSGPRTKRLPLVYNTTAGGTGAGFCLTGSLDPKLVKGKIVVCERGVNSRTAKGEQVKLAGGEGMLLLNSDAEGEELLAEAHILPATSLGASAANTVRRYVTSSMNPRAAISFRGTVYGNPAPIMAAFSSRGPSIFGPGVIKPDITAPGVNILAAWPPIVGPSLLKSDNRSVKFNIISGTSMSCPHVSGLAGLLKSVHSNWSAAAIKSALMTTAYTLDNRRAPMSDLGSNSGLGDPFAYGSGHVDPERASDPGLIYDISAKDYLKYLCSLKYTPAQVAVFAKRNYACRSNAAALPSDLNYPSFAVLVNKTAGIFSFVYKRTVTNVGMAPSTYRAHVVEPDGVLVTVKPRTLVFGKRGENLSYKVIFAASKGAPNLTNSSFGSIIWVSGRYIVRSPIAVTWV</sequence>
<dbReference type="SUPFAM" id="SSF52743">
    <property type="entry name" value="Subtilisin-like"/>
    <property type="match status" value="1"/>
</dbReference>
<protein>
    <submittedName>
        <fullName evidence="16">Subtilisin-like protease SBT1.1 isoform X1</fullName>
    </submittedName>
</protein>
<dbReference type="Gene3D" id="3.50.30.30">
    <property type="match status" value="1"/>
</dbReference>
<dbReference type="Pfam" id="PF00082">
    <property type="entry name" value="Peptidase_S8"/>
    <property type="match status" value="1"/>
</dbReference>
<dbReference type="GO" id="GO:0004252">
    <property type="term" value="F:serine-type endopeptidase activity"/>
    <property type="evidence" value="ECO:0007669"/>
    <property type="project" value="UniProtKB-UniRule"/>
</dbReference>
<evidence type="ECO:0000259" key="14">
    <source>
        <dbReference type="Pfam" id="PF17766"/>
    </source>
</evidence>
<dbReference type="InterPro" id="IPR034197">
    <property type="entry name" value="Peptidases_S8_3"/>
</dbReference>
<keyword evidence="15" id="KW-1185">Reference proteome</keyword>
<accession>A0A6P8D0I1</accession>
<dbReference type="InterPro" id="IPR023828">
    <property type="entry name" value="Peptidase_S8_Ser-AS"/>
</dbReference>
<dbReference type="Pfam" id="PF05922">
    <property type="entry name" value="Inhibitor_I9"/>
    <property type="match status" value="1"/>
</dbReference>
<dbReference type="OrthoDB" id="206201at2759"/>
<dbReference type="Proteomes" id="UP000515151">
    <property type="component" value="Chromosome 4"/>
</dbReference>
<evidence type="ECO:0000256" key="2">
    <source>
        <dbReference type="ARBA" id="ARBA00011073"/>
    </source>
</evidence>
<evidence type="ECO:0000256" key="6">
    <source>
        <dbReference type="ARBA" id="ARBA00022825"/>
    </source>
</evidence>
<dbReference type="CDD" id="cd02120">
    <property type="entry name" value="PA_subtilisin_like"/>
    <property type="match status" value="1"/>
</dbReference>
<evidence type="ECO:0000313" key="16">
    <source>
        <dbReference type="RefSeq" id="XP_031389870.1"/>
    </source>
</evidence>
<dbReference type="Pfam" id="PF02225">
    <property type="entry name" value="PA"/>
    <property type="match status" value="1"/>
</dbReference>
<dbReference type="FunFam" id="3.40.50.200:FF:000006">
    <property type="entry name" value="Subtilisin-like protease SBT1.5"/>
    <property type="match status" value="1"/>
</dbReference>